<dbReference type="PROSITE" id="PS50114">
    <property type="entry name" value="GATA_ZN_FINGER_2"/>
    <property type="match status" value="1"/>
</dbReference>
<dbReference type="InterPro" id="IPR052138">
    <property type="entry name" value="GATA_ZnFinger_Domain"/>
</dbReference>
<reference evidence="13 14" key="1">
    <citation type="journal article" date="2023" name="Hortic Res">
        <title>Pangenome of water caltrop reveals structural variations and asymmetric subgenome divergence after allopolyploidization.</title>
        <authorList>
            <person name="Zhang X."/>
            <person name="Chen Y."/>
            <person name="Wang L."/>
            <person name="Yuan Y."/>
            <person name="Fang M."/>
            <person name="Shi L."/>
            <person name="Lu R."/>
            <person name="Comes H.P."/>
            <person name="Ma Y."/>
            <person name="Chen Y."/>
            <person name="Huang G."/>
            <person name="Zhou Y."/>
            <person name="Zheng Z."/>
            <person name="Qiu Y."/>
        </authorList>
    </citation>
    <scope>NUCLEOTIDE SEQUENCE [LARGE SCALE GENOMIC DNA]</scope>
    <source>
        <strain evidence="13">F231</strain>
    </source>
</reference>
<feature type="region of interest" description="Disordered" evidence="11">
    <location>
        <begin position="29"/>
        <end position="99"/>
    </location>
</feature>
<evidence type="ECO:0000256" key="1">
    <source>
        <dbReference type="ARBA" id="ARBA00004123"/>
    </source>
</evidence>
<evidence type="ECO:0000256" key="11">
    <source>
        <dbReference type="SAM" id="MobiDB-lite"/>
    </source>
</evidence>
<keyword evidence="8" id="KW-0539">Nucleus</keyword>
<keyword evidence="7" id="KW-0804">Transcription</keyword>
<evidence type="ECO:0000259" key="12">
    <source>
        <dbReference type="PROSITE" id="PS50114"/>
    </source>
</evidence>
<dbReference type="SUPFAM" id="SSF57716">
    <property type="entry name" value="Glucocorticoid receptor-like (DNA-binding domain)"/>
    <property type="match status" value="1"/>
</dbReference>
<feature type="compositionally biased region" description="Basic and acidic residues" evidence="11">
    <location>
        <begin position="238"/>
        <end position="256"/>
    </location>
</feature>
<keyword evidence="3 10" id="KW-0863">Zinc-finger</keyword>
<dbReference type="SMART" id="SM00401">
    <property type="entry name" value="ZnF_GATA"/>
    <property type="match status" value="1"/>
</dbReference>
<evidence type="ECO:0000256" key="8">
    <source>
        <dbReference type="ARBA" id="ARBA00023242"/>
    </source>
</evidence>
<gene>
    <name evidence="13" type="ORF">SAY86_009313</name>
</gene>
<evidence type="ECO:0000256" key="4">
    <source>
        <dbReference type="ARBA" id="ARBA00022833"/>
    </source>
</evidence>
<evidence type="ECO:0000313" key="13">
    <source>
        <dbReference type="EMBL" id="KAK4774378.1"/>
    </source>
</evidence>
<comment type="similarity">
    <text evidence="9">Belongs to the type IV zinc-finger family. Class B subfamily.</text>
</comment>
<dbReference type="InterPro" id="IPR013088">
    <property type="entry name" value="Znf_NHR/GATA"/>
</dbReference>
<dbReference type="Pfam" id="PF00320">
    <property type="entry name" value="GATA"/>
    <property type="match status" value="1"/>
</dbReference>
<dbReference type="GO" id="GO:0005634">
    <property type="term" value="C:nucleus"/>
    <property type="evidence" value="ECO:0007669"/>
    <property type="project" value="UniProtKB-SubCell"/>
</dbReference>
<evidence type="ECO:0000256" key="3">
    <source>
        <dbReference type="ARBA" id="ARBA00022771"/>
    </source>
</evidence>
<dbReference type="Proteomes" id="UP001346149">
    <property type="component" value="Unassembled WGS sequence"/>
</dbReference>
<dbReference type="CDD" id="cd00202">
    <property type="entry name" value="ZnF_GATA"/>
    <property type="match status" value="1"/>
</dbReference>
<evidence type="ECO:0000256" key="6">
    <source>
        <dbReference type="ARBA" id="ARBA00023125"/>
    </source>
</evidence>
<dbReference type="AlphaFoldDB" id="A0AAN7QSJ6"/>
<organism evidence="13 14">
    <name type="scientific">Trapa natans</name>
    <name type="common">Water chestnut</name>
    <dbReference type="NCBI Taxonomy" id="22666"/>
    <lineage>
        <taxon>Eukaryota</taxon>
        <taxon>Viridiplantae</taxon>
        <taxon>Streptophyta</taxon>
        <taxon>Embryophyta</taxon>
        <taxon>Tracheophyta</taxon>
        <taxon>Spermatophyta</taxon>
        <taxon>Magnoliopsida</taxon>
        <taxon>eudicotyledons</taxon>
        <taxon>Gunneridae</taxon>
        <taxon>Pentapetalae</taxon>
        <taxon>rosids</taxon>
        <taxon>malvids</taxon>
        <taxon>Myrtales</taxon>
        <taxon>Lythraceae</taxon>
        <taxon>Trapa</taxon>
    </lineage>
</organism>
<dbReference type="InterPro" id="IPR000679">
    <property type="entry name" value="Znf_GATA"/>
</dbReference>
<evidence type="ECO:0000256" key="10">
    <source>
        <dbReference type="PROSITE-ProRule" id="PRU00094"/>
    </source>
</evidence>
<dbReference type="PANTHER" id="PTHR47255:SF4">
    <property type="entry name" value="GATA ZINC FINGER DOMAIN-CONTAINING PROTEIN 12"/>
    <property type="match status" value="1"/>
</dbReference>
<feature type="domain" description="GATA-type" evidence="12">
    <location>
        <begin position="164"/>
        <end position="196"/>
    </location>
</feature>
<evidence type="ECO:0000256" key="2">
    <source>
        <dbReference type="ARBA" id="ARBA00022723"/>
    </source>
</evidence>
<dbReference type="GO" id="GO:0008270">
    <property type="term" value="F:zinc ion binding"/>
    <property type="evidence" value="ECO:0007669"/>
    <property type="project" value="UniProtKB-KW"/>
</dbReference>
<comment type="subcellular location">
    <subcellularLocation>
        <location evidence="1">Nucleus</location>
    </subcellularLocation>
</comment>
<proteinExistence type="inferred from homology"/>
<dbReference type="EMBL" id="JAXQNO010000019">
    <property type="protein sequence ID" value="KAK4774378.1"/>
    <property type="molecule type" value="Genomic_DNA"/>
</dbReference>
<accession>A0AAN7QSJ6</accession>
<keyword evidence="14" id="KW-1185">Reference proteome</keyword>
<sequence length="311" mass="34055">MSPTYHIIKPPSTLVDELNISSSLRHSFMNLDQDGGGPSCHELQPSQLGSKDGKALDHQEDQLDSPDDNYASDAASPPNLFEKNQKHDDDQEDQGDYCNSTKWLPTKIRILRKMMNSTQASGKHMVADSAPTFEIHEQLPSPSVDSDESSKGSSYKNSDNATIRVCSNCNTTKTPLWRSGPRGPKSLCNACGIRQRKARRALAAASASASASGSNVLPPANSSVMIKAKGNPKRPKNDHHPDGPRFKFKAGRKDKAPPSSSTPSKKSSICYKDFSWRILSKQYSAYHKVFPQDEREAAILLMALSYGLVHG</sequence>
<feature type="region of interest" description="Disordered" evidence="11">
    <location>
        <begin position="137"/>
        <end position="157"/>
    </location>
</feature>
<evidence type="ECO:0000313" key="14">
    <source>
        <dbReference type="Proteomes" id="UP001346149"/>
    </source>
</evidence>
<feature type="compositionally biased region" description="Basic and acidic residues" evidence="11">
    <location>
        <begin position="51"/>
        <end position="61"/>
    </location>
</feature>
<evidence type="ECO:0000256" key="7">
    <source>
        <dbReference type="ARBA" id="ARBA00023163"/>
    </source>
</evidence>
<dbReference type="PANTHER" id="PTHR47255">
    <property type="entry name" value="GATA TRANSCRIPTION FACTOR 22-RELATED"/>
    <property type="match status" value="1"/>
</dbReference>
<keyword evidence="5" id="KW-0805">Transcription regulation</keyword>
<protein>
    <recommendedName>
        <fullName evidence="12">GATA-type domain-containing protein</fullName>
    </recommendedName>
</protein>
<dbReference type="GO" id="GO:0006355">
    <property type="term" value="P:regulation of DNA-templated transcription"/>
    <property type="evidence" value="ECO:0007669"/>
    <property type="project" value="InterPro"/>
</dbReference>
<feature type="region of interest" description="Disordered" evidence="11">
    <location>
        <begin position="207"/>
        <end position="267"/>
    </location>
</feature>
<keyword evidence="4" id="KW-0862">Zinc</keyword>
<evidence type="ECO:0000256" key="5">
    <source>
        <dbReference type="ARBA" id="ARBA00023015"/>
    </source>
</evidence>
<keyword evidence="6" id="KW-0238">DNA-binding</keyword>
<feature type="compositionally biased region" description="Low complexity" evidence="11">
    <location>
        <begin position="257"/>
        <end position="267"/>
    </location>
</feature>
<evidence type="ECO:0000256" key="9">
    <source>
        <dbReference type="ARBA" id="ARBA00024019"/>
    </source>
</evidence>
<name>A0AAN7QSJ6_TRANT</name>
<dbReference type="Gene3D" id="3.30.50.10">
    <property type="entry name" value="Erythroid Transcription Factor GATA-1, subunit A"/>
    <property type="match status" value="1"/>
</dbReference>
<comment type="caution">
    <text evidence="13">The sequence shown here is derived from an EMBL/GenBank/DDBJ whole genome shotgun (WGS) entry which is preliminary data.</text>
</comment>
<dbReference type="PROSITE" id="PS00344">
    <property type="entry name" value="GATA_ZN_FINGER_1"/>
    <property type="match status" value="1"/>
</dbReference>
<dbReference type="FunFam" id="3.30.50.10:FF:000055">
    <property type="entry name" value="GATA transcription factor 21"/>
    <property type="match status" value="1"/>
</dbReference>
<keyword evidence="2" id="KW-0479">Metal-binding</keyword>
<dbReference type="GO" id="GO:0000976">
    <property type="term" value="F:transcription cis-regulatory region binding"/>
    <property type="evidence" value="ECO:0007669"/>
    <property type="project" value="UniProtKB-ARBA"/>
</dbReference>